<dbReference type="Proteomes" id="UP000587880">
    <property type="component" value="Unassembled WGS sequence"/>
</dbReference>
<comment type="catalytic activity">
    <reaction evidence="2 3">
        <text>L-methionyl-[protein] + [thioredoxin]-disulfide + H2O = L-methionyl-(R)-S-oxide-[protein] + [thioredoxin]-dithiol</text>
        <dbReference type="Rhea" id="RHEA:24164"/>
        <dbReference type="Rhea" id="RHEA-COMP:10698"/>
        <dbReference type="Rhea" id="RHEA-COMP:10700"/>
        <dbReference type="Rhea" id="RHEA-COMP:12313"/>
        <dbReference type="Rhea" id="RHEA-COMP:12314"/>
        <dbReference type="ChEBI" id="CHEBI:15377"/>
        <dbReference type="ChEBI" id="CHEBI:16044"/>
        <dbReference type="ChEBI" id="CHEBI:29950"/>
        <dbReference type="ChEBI" id="CHEBI:45764"/>
        <dbReference type="ChEBI" id="CHEBI:50058"/>
        <dbReference type="EC" id="1.8.4.12"/>
    </reaction>
</comment>
<dbReference type="InterPro" id="IPR002579">
    <property type="entry name" value="Met_Sox_Rdtase_MsrB_dom"/>
</dbReference>
<dbReference type="GO" id="GO:0006979">
    <property type="term" value="P:response to oxidative stress"/>
    <property type="evidence" value="ECO:0007669"/>
    <property type="project" value="InterPro"/>
</dbReference>
<dbReference type="SUPFAM" id="SSF51316">
    <property type="entry name" value="Mss4-like"/>
    <property type="match status" value="1"/>
</dbReference>
<name>A0A7X9SMM4_CLOBE</name>
<dbReference type="GO" id="GO:0005737">
    <property type="term" value="C:cytoplasm"/>
    <property type="evidence" value="ECO:0007669"/>
    <property type="project" value="TreeGrafter"/>
</dbReference>
<evidence type="ECO:0000313" key="5">
    <source>
        <dbReference type="EMBL" id="NMF04497.1"/>
    </source>
</evidence>
<evidence type="ECO:0000256" key="3">
    <source>
        <dbReference type="HAMAP-Rule" id="MF_01400"/>
    </source>
</evidence>
<dbReference type="NCBIfam" id="TIGR00357">
    <property type="entry name" value="peptide-methionine (R)-S-oxide reductase MsrB"/>
    <property type="match status" value="1"/>
</dbReference>
<organism evidence="5 6">
    <name type="scientific">Clostridium beijerinckii</name>
    <name type="common">Clostridium MP</name>
    <dbReference type="NCBI Taxonomy" id="1520"/>
    <lineage>
        <taxon>Bacteria</taxon>
        <taxon>Bacillati</taxon>
        <taxon>Bacillota</taxon>
        <taxon>Clostridia</taxon>
        <taxon>Eubacteriales</taxon>
        <taxon>Clostridiaceae</taxon>
        <taxon>Clostridium</taxon>
    </lineage>
</organism>
<dbReference type="EC" id="1.8.4.12" evidence="3"/>
<dbReference type="PANTHER" id="PTHR10173:SF59">
    <property type="entry name" value="PEPTIDE METHIONINE SULFOXIDE REDUCTASE MSRA_MSRB"/>
    <property type="match status" value="1"/>
</dbReference>
<comment type="caution">
    <text evidence="3">Lacks conserved residue(s) required for the propagation of feature annotation.</text>
</comment>
<dbReference type="AlphaFoldDB" id="A0A7X9SMM4"/>
<feature type="domain" description="MsrB" evidence="4">
    <location>
        <begin position="10"/>
        <end position="133"/>
    </location>
</feature>
<reference evidence="5 6" key="1">
    <citation type="submission" date="2020-04" db="EMBL/GenBank/DDBJ databases">
        <authorList>
            <person name="Hitch T.C.A."/>
            <person name="Wylensek D."/>
            <person name="Clavel T."/>
        </authorList>
    </citation>
    <scope>NUCLEOTIDE SEQUENCE [LARGE SCALE GENOMIC DNA]</scope>
    <source>
        <strain evidence="5 6">WB01_NA02</strain>
    </source>
</reference>
<dbReference type="Gene3D" id="2.170.150.20">
    <property type="entry name" value="Peptide methionine sulfoxide reductase"/>
    <property type="match status" value="1"/>
</dbReference>
<dbReference type="EMBL" id="JABAGD010000009">
    <property type="protein sequence ID" value="NMF04497.1"/>
    <property type="molecule type" value="Genomic_DNA"/>
</dbReference>
<dbReference type="InterPro" id="IPR028427">
    <property type="entry name" value="Met_Sox_Rdtase_MsrB"/>
</dbReference>
<dbReference type="InterPro" id="IPR011057">
    <property type="entry name" value="Mss4-like_sf"/>
</dbReference>
<dbReference type="GO" id="GO:0033743">
    <property type="term" value="F:peptide-methionine (R)-S-oxide reductase activity"/>
    <property type="evidence" value="ECO:0007669"/>
    <property type="project" value="UniProtKB-UniRule"/>
</dbReference>
<proteinExistence type="inferred from homology"/>
<comment type="similarity">
    <text evidence="3">Belongs to the MsrB Met sulfoxide reductase family.</text>
</comment>
<evidence type="ECO:0000259" key="4">
    <source>
        <dbReference type="PROSITE" id="PS51790"/>
    </source>
</evidence>
<accession>A0A7X9SMM4</accession>
<sequence>MSQKYVKKSNEELKMSLTDEQYRITQENGTEVPFSNEYDNLFEKGIYVDVTTGEPLFVSTDKFNSGCGWPAFSKPIDRKVIKEKIDKSHGMVRTEVRSSTGDAHLGHVFTDGPENMGGLRYCINSAALKFIPKDKMKEEGYEEYLDKIL</sequence>
<dbReference type="FunFam" id="2.170.150.20:FF:000003">
    <property type="entry name" value="Peptide methionine sulfoxide reductase MsrB"/>
    <property type="match status" value="1"/>
</dbReference>
<gene>
    <name evidence="3 5" type="primary">msrB</name>
    <name evidence="5" type="ORF">HF849_06930</name>
</gene>
<evidence type="ECO:0000313" key="6">
    <source>
        <dbReference type="Proteomes" id="UP000587880"/>
    </source>
</evidence>
<dbReference type="Pfam" id="PF01641">
    <property type="entry name" value="SelR"/>
    <property type="match status" value="1"/>
</dbReference>
<protein>
    <recommendedName>
        <fullName evidence="3">Peptide methionine sulfoxide reductase MsrB</fullName>
        <ecNumber evidence="3">1.8.4.12</ecNumber>
    </recommendedName>
    <alternativeName>
        <fullName evidence="3">Peptide-methionine (R)-S-oxide reductase</fullName>
    </alternativeName>
</protein>
<evidence type="ECO:0000256" key="2">
    <source>
        <dbReference type="ARBA" id="ARBA00048488"/>
    </source>
</evidence>
<dbReference type="PROSITE" id="PS51790">
    <property type="entry name" value="MSRB"/>
    <property type="match status" value="1"/>
</dbReference>
<dbReference type="HAMAP" id="MF_01400">
    <property type="entry name" value="MsrB"/>
    <property type="match status" value="1"/>
</dbReference>
<evidence type="ECO:0000256" key="1">
    <source>
        <dbReference type="ARBA" id="ARBA00023002"/>
    </source>
</evidence>
<keyword evidence="1 3" id="KW-0560">Oxidoreductase</keyword>
<comment type="caution">
    <text evidence="5">The sequence shown here is derived from an EMBL/GenBank/DDBJ whole genome shotgun (WGS) entry which is preliminary data.</text>
</comment>
<feature type="active site" description="Nucleophile" evidence="3">
    <location>
        <position position="122"/>
    </location>
</feature>
<dbReference type="RefSeq" id="WP_168981500.1">
    <property type="nucleotide sequence ID" value="NZ_JABAGD010000009.1"/>
</dbReference>
<dbReference type="PANTHER" id="PTHR10173">
    <property type="entry name" value="METHIONINE SULFOXIDE REDUCTASE"/>
    <property type="match status" value="1"/>
</dbReference>
<dbReference type="GO" id="GO:0030091">
    <property type="term" value="P:protein repair"/>
    <property type="evidence" value="ECO:0007669"/>
    <property type="project" value="InterPro"/>
</dbReference>